<keyword evidence="3" id="KW-1133">Transmembrane helix</keyword>
<dbReference type="PANTHER" id="PTHR46580">
    <property type="entry name" value="SENSOR KINASE-RELATED"/>
    <property type="match status" value="1"/>
</dbReference>
<dbReference type="OrthoDB" id="3153136at2759"/>
<feature type="compositionally biased region" description="Low complexity" evidence="2">
    <location>
        <begin position="236"/>
        <end position="251"/>
    </location>
</feature>
<dbReference type="Proteomes" id="UP000663881">
    <property type="component" value="Unassembled WGS sequence"/>
</dbReference>
<protein>
    <submittedName>
        <fullName evidence="5">Uncharacterized protein</fullName>
    </submittedName>
</protein>
<dbReference type="Gene3D" id="2.30.30.100">
    <property type="match status" value="6"/>
</dbReference>
<name>A0A819S8M7_9BILA</name>
<evidence type="ECO:0000256" key="3">
    <source>
        <dbReference type="SAM" id="Phobius"/>
    </source>
</evidence>
<dbReference type="Proteomes" id="UP000663891">
    <property type="component" value="Unassembled WGS sequence"/>
</dbReference>
<evidence type="ECO:0000313" key="6">
    <source>
        <dbReference type="Proteomes" id="UP000663881"/>
    </source>
</evidence>
<dbReference type="AlphaFoldDB" id="A0A819S8M7"/>
<feature type="region of interest" description="Disordered" evidence="2">
    <location>
        <begin position="236"/>
        <end position="259"/>
    </location>
</feature>
<dbReference type="SUPFAM" id="SSF69318">
    <property type="entry name" value="Integrin alpha N-terminal domain"/>
    <property type="match status" value="2"/>
</dbReference>
<sequence>MKIKPTDFNKSRDTHPRIILASLRNTHNISYHDSLPISSVYNGRHKLQKSSFQIQHPHSLSKHKRSSNIIHATIHSTNNKSFNAKETLFSNSKNIPSLYQRDKPIINRNSIKSLTNISPHYQSLPQENLSQENILPTSTYDKKRISTVNNYSFVKTNETEGTNFKIFQKQKQIKNKKRGYFKSICLSCSPLCLCLSLFCLLLLAIGIAALLVALITMFKSTTTTTTLVTTTTTSATSTTETTSTTTTTTTTPCDRFPTETTYSTGSNSTPYYIAVGDVDGDGDRDIVAANYGSGNVSVFLNIGNGTFAPQVTYSAGNGSQLWSVALADVDGDGKLDIIVPNYTANNIGVFLNSGTGTFAAQVTYPSGVNPIFVAASDVNGDSKPDIIVANAGAGTVGVFLNSGTGTFGAQVAYSTLTFLKTLTVADVNGDGKNDIIVTNFNVNNVGVLLNTGTGTFAAQVIYATDAYPYAVTTGDVDGNGKLDIIVTNYLANVGILINNGTGTFGAQITYSTDSYAMSVATADIDGDSTLDIIVGNYISCDVSVLLNTGTGTFNNQTTYSTGIGSNPLSVAAVDLNGDNKPDIIVANSHADNVGVFLNNC</sequence>
<dbReference type="PANTHER" id="PTHR46580:SF4">
    <property type="entry name" value="ATP_GTP-BINDING PROTEIN"/>
    <property type="match status" value="1"/>
</dbReference>
<keyword evidence="3" id="KW-0812">Transmembrane</keyword>
<evidence type="ECO:0000313" key="4">
    <source>
        <dbReference type="EMBL" id="CAF0808160.1"/>
    </source>
</evidence>
<dbReference type="EMBL" id="CAJOAY010004347">
    <property type="protein sequence ID" value="CAF4065983.1"/>
    <property type="molecule type" value="Genomic_DNA"/>
</dbReference>
<dbReference type="Pfam" id="PF13517">
    <property type="entry name" value="FG-GAP_3"/>
    <property type="match status" value="4"/>
</dbReference>
<dbReference type="InterPro" id="IPR013517">
    <property type="entry name" value="FG-GAP"/>
</dbReference>
<evidence type="ECO:0000256" key="2">
    <source>
        <dbReference type="SAM" id="MobiDB-lite"/>
    </source>
</evidence>
<reference evidence="5" key="1">
    <citation type="submission" date="2021-02" db="EMBL/GenBank/DDBJ databases">
        <authorList>
            <person name="Nowell W R."/>
        </authorList>
    </citation>
    <scope>NUCLEOTIDE SEQUENCE</scope>
</reference>
<evidence type="ECO:0000256" key="1">
    <source>
        <dbReference type="ARBA" id="ARBA00022729"/>
    </source>
</evidence>
<dbReference type="EMBL" id="CAJNON010000024">
    <property type="protein sequence ID" value="CAF0808160.1"/>
    <property type="molecule type" value="Genomic_DNA"/>
</dbReference>
<evidence type="ECO:0000313" key="5">
    <source>
        <dbReference type="EMBL" id="CAF4065983.1"/>
    </source>
</evidence>
<dbReference type="InterPro" id="IPR028994">
    <property type="entry name" value="Integrin_alpha_N"/>
</dbReference>
<comment type="caution">
    <text evidence="5">The sequence shown here is derived from an EMBL/GenBank/DDBJ whole genome shotgun (WGS) entry which is preliminary data.</text>
</comment>
<organism evidence="5 6">
    <name type="scientific">Adineta steineri</name>
    <dbReference type="NCBI Taxonomy" id="433720"/>
    <lineage>
        <taxon>Eukaryota</taxon>
        <taxon>Metazoa</taxon>
        <taxon>Spiralia</taxon>
        <taxon>Gnathifera</taxon>
        <taxon>Rotifera</taxon>
        <taxon>Eurotatoria</taxon>
        <taxon>Bdelloidea</taxon>
        <taxon>Adinetida</taxon>
        <taxon>Adinetidae</taxon>
        <taxon>Adineta</taxon>
    </lineage>
</organism>
<gene>
    <name evidence="5" type="ORF">OKA104_LOCUS33676</name>
    <name evidence="4" type="ORF">VCS650_LOCUS4396</name>
</gene>
<accession>A0A819S8M7</accession>
<keyword evidence="3" id="KW-0472">Membrane</keyword>
<feature type="transmembrane region" description="Helical" evidence="3">
    <location>
        <begin position="184"/>
        <end position="217"/>
    </location>
</feature>
<keyword evidence="1" id="KW-0732">Signal</keyword>
<proteinExistence type="predicted"/>